<evidence type="ECO:0000313" key="4">
    <source>
        <dbReference type="Proteomes" id="UP000006727"/>
    </source>
</evidence>
<dbReference type="EMBL" id="ABEU02000004">
    <property type="protein sequence ID" value="PNR54849.1"/>
    <property type="molecule type" value="Genomic_DNA"/>
</dbReference>
<reference evidence="2 4" key="1">
    <citation type="journal article" date="2008" name="Science">
        <title>The Physcomitrella genome reveals evolutionary insights into the conquest of land by plants.</title>
        <authorList>
            <person name="Rensing S."/>
            <person name="Lang D."/>
            <person name="Zimmer A."/>
            <person name="Terry A."/>
            <person name="Salamov A."/>
            <person name="Shapiro H."/>
            <person name="Nishiyama T."/>
            <person name="Perroud P.-F."/>
            <person name="Lindquist E."/>
            <person name="Kamisugi Y."/>
            <person name="Tanahashi T."/>
            <person name="Sakakibara K."/>
            <person name="Fujita T."/>
            <person name="Oishi K."/>
            <person name="Shin-I T."/>
            <person name="Kuroki Y."/>
            <person name="Toyoda A."/>
            <person name="Suzuki Y."/>
            <person name="Hashimoto A."/>
            <person name="Yamaguchi K."/>
            <person name="Sugano A."/>
            <person name="Kohara Y."/>
            <person name="Fujiyama A."/>
            <person name="Anterola A."/>
            <person name="Aoki S."/>
            <person name="Ashton N."/>
            <person name="Barbazuk W.B."/>
            <person name="Barker E."/>
            <person name="Bennetzen J."/>
            <person name="Bezanilla M."/>
            <person name="Blankenship R."/>
            <person name="Cho S.H."/>
            <person name="Dutcher S."/>
            <person name="Estelle M."/>
            <person name="Fawcett J.A."/>
            <person name="Gundlach H."/>
            <person name="Hanada K."/>
            <person name="Heyl A."/>
            <person name="Hicks K.A."/>
            <person name="Hugh J."/>
            <person name="Lohr M."/>
            <person name="Mayer K."/>
            <person name="Melkozernov A."/>
            <person name="Murata T."/>
            <person name="Nelson D."/>
            <person name="Pils B."/>
            <person name="Prigge M."/>
            <person name="Reiss B."/>
            <person name="Renner T."/>
            <person name="Rombauts S."/>
            <person name="Rushton P."/>
            <person name="Sanderfoot A."/>
            <person name="Schween G."/>
            <person name="Shiu S.-H."/>
            <person name="Stueber K."/>
            <person name="Theodoulou F.L."/>
            <person name="Tu H."/>
            <person name="Van de Peer Y."/>
            <person name="Verrier P.J."/>
            <person name="Waters E."/>
            <person name="Wood A."/>
            <person name="Yang L."/>
            <person name="Cove D."/>
            <person name="Cuming A."/>
            <person name="Hasebe M."/>
            <person name="Lucas S."/>
            <person name="Mishler D.B."/>
            <person name="Reski R."/>
            <person name="Grigoriev I."/>
            <person name="Quatrano R.S."/>
            <person name="Boore J.L."/>
        </authorList>
    </citation>
    <scope>NUCLEOTIDE SEQUENCE [LARGE SCALE GENOMIC DNA]</scope>
    <source>
        <strain evidence="3 4">cv. Gransden 2004</strain>
    </source>
</reference>
<organism evidence="2">
    <name type="scientific">Physcomitrium patens</name>
    <name type="common">Spreading-leaved earth moss</name>
    <name type="synonym">Physcomitrella patens</name>
    <dbReference type="NCBI Taxonomy" id="3218"/>
    <lineage>
        <taxon>Eukaryota</taxon>
        <taxon>Viridiplantae</taxon>
        <taxon>Streptophyta</taxon>
        <taxon>Embryophyta</taxon>
        <taxon>Bryophyta</taxon>
        <taxon>Bryophytina</taxon>
        <taxon>Bryopsida</taxon>
        <taxon>Funariidae</taxon>
        <taxon>Funariales</taxon>
        <taxon>Funariaceae</taxon>
        <taxon>Physcomitrium</taxon>
    </lineage>
</organism>
<dbReference type="Proteomes" id="UP000006727">
    <property type="component" value="Chromosome 4"/>
</dbReference>
<evidence type="ECO:0000256" key="1">
    <source>
        <dbReference type="SAM" id="MobiDB-lite"/>
    </source>
</evidence>
<evidence type="ECO:0000313" key="2">
    <source>
        <dbReference type="EMBL" id="PNR54849.1"/>
    </source>
</evidence>
<keyword evidence="4" id="KW-1185">Reference proteome</keyword>
<evidence type="ECO:0000313" key="3">
    <source>
        <dbReference type="EnsemblPlants" id="PAC:32919916.CDS.1"/>
    </source>
</evidence>
<proteinExistence type="predicted"/>
<feature type="region of interest" description="Disordered" evidence="1">
    <location>
        <begin position="68"/>
        <end position="88"/>
    </location>
</feature>
<dbReference type="Gramene" id="Pp3c4_3950V3.1">
    <property type="protein sequence ID" value="PAC:32919916.CDS.1"/>
    <property type="gene ID" value="Pp3c4_3950"/>
</dbReference>
<name>A0A2K1KM54_PHYPA</name>
<accession>A0A2K1KM54</accession>
<protein>
    <submittedName>
        <fullName evidence="2 3">Uncharacterized protein</fullName>
    </submittedName>
</protein>
<reference evidence="2 4" key="2">
    <citation type="journal article" date="2018" name="Plant J.">
        <title>The Physcomitrella patens chromosome-scale assembly reveals moss genome structure and evolution.</title>
        <authorList>
            <person name="Lang D."/>
            <person name="Ullrich K.K."/>
            <person name="Murat F."/>
            <person name="Fuchs J."/>
            <person name="Jenkins J."/>
            <person name="Haas F.B."/>
            <person name="Piednoel M."/>
            <person name="Gundlach H."/>
            <person name="Van Bel M."/>
            <person name="Meyberg R."/>
            <person name="Vives C."/>
            <person name="Morata J."/>
            <person name="Symeonidi A."/>
            <person name="Hiss M."/>
            <person name="Muchero W."/>
            <person name="Kamisugi Y."/>
            <person name="Saleh O."/>
            <person name="Blanc G."/>
            <person name="Decker E.L."/>
            <person name="van Gessel N."/>
            <person name="Grimwood J."/>
            <person name="Hayes R.D."/>
            <person name="Graham S.W."/>
            <person name="Gunter L.E."/>
            <person name="McDaniel S.F."/>
            <person name="Hoernstein S.N.W."/>
            <person name="Larsson A."/>
            <person name="Li F.W."/>
            <person name="Perroud P.F."/>
            <person name="Phillips J."/>
            <person name="Ranjan P."/>
            <person name="Rokshar D.S."/>
            <person name="Rothfels C.J."/>
            <person name="Schneider L."/>
            <person name="Shu S."/>
            <person name="Stevenson D.W."/>
            <person name="Thummler F."/>
            <person name="Tillich M."/>
            <person name="Villarreal Aguilar J.C."/>
            <person name="Widiez T."/>
            <person name="Wong G.K."/>
            <person name="Wymore A."/>
            <person name="Zhang Y."/>
            <person name="Zimmer A.D."/>
            <person name="Quatrano R.S."/>
            <person name="Mayer K.F.X."/>
            <person name="Goodstein D."/>
            <person name="Casacuberta J.M."/>
            <person name="Vandepoele K."/>
            <person name="Reski R."/>
            <person name="Cuming A.C."/>
            <person name="Tuskan G.A."/>
            <person name="Maumus F."/>
            <person name="Salse J."/>
            <person name="Schmutz J."/>
            <person name="Rensing S.A."/>
        </authorList>
    </citation>
    <scope>NUCLEOTIDE SEQUENCE [LARGE SCALE GENOMIC DNA]</scope>
    <source>
        <strain evidence="3 4">cv. Gransden 2004</strain>
    </source>
</reference>
<dbReference type="PROSITE" id="PS51257">
    <property type="entry name" value="PROKAR_LIPOPROTEIN"/>
    <property type="match status" value="1"/>
</dbReference>
<sequence>MQTLRLHTHVLQKMHILQSPCMGLSSLGCPVRGTPHDADERRWKQTTMTSFSFRCSYNQRWRKWCRRRDQAGSADSTAGGTRCGETVS</sequence>
<reference evidence="3" key="3">
    <citation type="submission" date="2020-12" db="UniProtKB">
        <authorList>
            <consortium name="EnsemblPlants"/>
        </authorList>
    </citation>
    <scope>IDENTIFICATION</scope>
</reference>
<dbReference type="AlphaFoldDB" id="A0A2K1KM54"/>
<gene>
    <name evidence="2" type="ORF">PHYPA_005742</name>
</gene>
<dbReference type="EnsemblPlants" id="Pp3c4_3950V3.1">
    <property type="protein sequence ID" value="PAC:32919916.CDS.1"/>
    <property type="gene ID" value="Pp3c4_3950"/>
</dbReference>